<dbReference type="SUPFAM" id="SSF51182">
    <property type="entry name" value="RmlC-like cupins"/>
    <property type="match status" value="1"/>
</dbReference>
<accession>A0A520N741</accession>
<gene>
    <name evidence="2" type="ORF">EVA97_00275</name>
</gene>
<proteinExistence type="predicted"/>
<evidence type="ECO:0000313" key="2">
    <source>
        <dbReference type="EMBL" id="RZO29310.1"/>
    </source>
</evidence>
<organism evidence="2 3">
    <name type="scientific">SAR86 cluster bacterium</name>
    <dbReference type="NCBI Taxonomy" id="2030880"/>
    <lineage>
        <taxon>Bacteria</taxon>
        <taxon>Pseudomonadati</taxon>
        <taxon>Pseudomonadota</taxon>
        <taxon>Gammaproteobacteria</taxon>
        <taxon>SAR86 cluster</taxon>
    </lineage>
</organism>
<name>A0A520N741_9GAMM</name>
<keyword evidence="1" id="KW-0732">Signal</keyword>
<dbReference type="InterPro" id="IPR014710">
    <property type="entry name" value="RmlC-like_jellyroll"/>
</dbReference>
<evidence type="ECO:0000256" key="1">
    <source>
        <dbReference type="SAM" id="SignalP"/>
    </source>
</evidence>
<dbReference type="AlphaFoldDB" id="A0A520N741"/>
<comment type="caution">
    <text evidence="2">The sequence shown here is derived from an EMBL/GenBank/DDBJ whole genome shotgun (WGS) entry which is preliminary data.</text>
</comment>
<dbReference type="Proteomes" id="UP000315283">
    <property type="component" value="Unassembled WGS sequence"/>
</dbReference>
<dbReference type="InterPro" id="IPR011051">
    <property type="entry name" value="RmlC_Cupin_sf"/>
</dbReference>
<protein>
    <recommendedName>
        <fullName evidence="4">Cupin domain-containing protein</fullName>
    </recommendedName>
</protein>
<sequence>MKIYLSIFILLATTLNIHADDADETKSFPGLISSEIFDMKNGMDMIVERRKTCNQGTVAKHFHPAAGTLVFVLDGESQSKSTGKWKTYSNGEYWFERTDWVHGGEADAPDLGDGCSDLLVIRVAESGKDHTIFID</sequence>
<dbReference type="Gene3D" id="2.60.120.10">
    <property type="entry name" value="Jelly Rolls"/>
    <property type="match status" value="1"/>
</dbReference>
<evidence type="ECO:0000313" key="3">
    <source>
        <dbReference type="Proteomes" id="UP000315283"/>
    </source>
</evidence>
<feature type="signal peptide" evidence="1">
    <location>
        <begin position="1"/>
        <end position="19"/>
    </location>
</feature>
<evidence type="ECO:0008006" key="4">
    <source>
        <dbReference type="Google" id="ProtNLM"/>
    </source>
</evidence>
<feature type="chain" id="PRO_5022114780" description="Cupin domain-containing protein" evidence="1">
    <location>
        <begin position="20"/>
        <end position="135"/>
    </location>
</feature>
<dbReference type="EMBL" id="SHBJ01000001">
    <property type="protein sequence ID" value="RZO29310.1"/>
    <property type="molecule type" value="Genomic_DNA"/>
</dbReference>
<reference evidence="2 3" key="1">
    <citation type="submission" date="2019-02" db="EMBL/GenBank/DDBJ databases">
        <title>Prokaryotic population dynamics and viral predation in marine succession experiment using metagenomics: the confinement effect.</title>
        <authorList>
            <person name="Haro-Moreno J.M."/>
            <person name="Rodriguez-Valera F."/>
            <person name="Lopez-Perez M."/>
        </authorList>
    </citation>
    <scope>NUCLEOTIDE SEQUENCE [LARGE SCALE GENOMIC DNA]</scope>
    <source>
        <strain evidence="2">MED-G164</strain>
    </source>
</reference>